<feature type="compositionally biased region" description="Low complexity" evidence="1">
    <location>
        <begin position="205"/>
        <end position="217"/>
    </location>
</feature>
<accession>A0A0F4YT85</accession>
<dbReference type="Proteomes" id="UP000053958">
    <property type="component" value="Unassembled WGS sequence"/>
</dbReference>
<feature type="compositionally biased region" description="Polar residues" evidence="1">
    <location>
        <begin position="244"/>
        <end position="257"/>
    </location>
</feature>
<comment type="caution">
    <text evidence="2">The sequence shown here is derived from an EMBL/GenBank/DDBJ whole genome shotgun (WGS) entry which is preliminary data.</text>
</comment>
<dbReference type="RefSeq" id="XP_013328066.1">
    <property type="nucleotide sequence ID" value="XM_013472612.1"/>
</dbReference>
<evidence type="ECO:0000256" key="1">
    <source>
        <dbReference type="SAM" id="MobiDB-lite"/>
    </source>
</evidence>
<protein>
    <recommendedName>
        <fullName evidence="4">Ser/arg-related nuclear matrix protein</fullName>
    </recommendedName>
</protein>
<evidence type="ECO:0000313" key="3">
    <source>
        <dbReference type="Proteomes" id="UP000053958"/>
    </source>
</evidence>
<feature type="compositionally biased region" description="Low complexity" evidence="1">
    <location>
        <begin position="231"/>
        <end position="243"/>
    </location>
</feature>
<reference evidence="2 3" key="1">
    <citation type="submission" date="2015-04" db="EMBL/GenBank/DDBJ databases">
        <authorList>
            <person name="Heijne W.H."/>
            <person name="Fedorova N.D."/>
            <person name="Nierman W.C."/>
            <person name="Vollebregt A.W."/>
            <person name="Zhao Z."/>
            <person name="Wu L."/>
            <person name="Kumar M."/>
            <person name="Stam H."/>
            <person name="van den Berg M.A."/>
            <person name="Pel H.J."/>
        </authorList>
    </citation>
    <scope>NUCLEOTIDE SEQUENCE [LARGE SCALE GENOMIC DNA]</scope>
    <source>
        <strain evidence="2 3">CBS 393.64</strain>
    </source>
</reference>
<name>A0A0F4YT85_RASE3</name>
<keyword evidence="3" id="KW-1185">Reference proteome</keyword>
<feature type="compositionally biased region" description="Polar residues" evidence="1">
    <location>
        <begin position="275"/>
        <end position="286"/>
    </location>
</feature>
<organism evidence="2 3">
    <name type="scientific">Rasamsonia emersonii (strain ATCC 16479 / CBS 393.64 / IMI 116815)</name>
    <dbReference type="NCBI Taxonomy" id="1408163"/>
    <lineage>
        <taxon>Eukaryota</taxon>
        <taxon>Fungi</taxon>
        <taxon>Dikarya</taxon>
        <taxon>Ascomycota</taxon>
        <taxon>Pezizomycotina</taxon>
        <taxon>Eurotiomycetes</taxon>
        <taxon>Eurotiomycetidae</taxon>
        <taxon>Eurotiales</taxon>
        <taxon>Trichocomaceae</taxon>
        <taxon>Rasamsonia</taxon>
    </lineage>
</organism>
<feature type="compositionally biased region" description="Pro residues" evidence="1">
    <location>
        <begin position="91"/>
        <end position="105"/>
    </location>
</feature>
<feature type="compositionally biased region" description="Polar residues" evidence="1">
    <location>
        <begin position="108"/>
        <end position="120"/>
    </location>
</feature>
<proteinExistence type="predicted"/>
<feature type="compositionally biased region" description="Polar residues" evidence="1">
    <location>
        <begin position="70"/>
        <end position="83"/>
    </location>
</feature>
<feature type="compositionally biased region" description="Basic and acidic residues" evidence="1">
    <location>
        <begin position="159"/>
        <end position="168"/>
    </location>
</feature>
<sequence>MPSPLWRPRPRKPPSPLVEDEFESLSHELGGLSLLGEKPGVEGVCERGTIDQYPILVDIETVPPPRAASADSNTSQQPSLTSKSSKETLGPPTPPPPENRSPPLRPGSSNSQSKNHTSKTSTKDKQDSRAHAASSSASSRTTSVSRNGTGDAVSQPKRGRPEDTESPRSSKRPTVAELIEMKLKHRRELQSAKQAQEKPQEQMRPAVSSASAPQSPVHKPGRDATPHEAGSSKSSPQTSISKSANATPHEQVTQEARTSYFPDTPTSNKGKRARSTSPKIGSTQSPSRDRRVVSFADEIDEHRASSSSPARVRPVRPVEENLFLRPCPRSVPVAGHQDWYTISGLSHLNICPSCMNQIGQSRFRDYFVPSLPKPRHVKVRCSFSEPWTRLAWLQTIKKKHTDLEMLYQITRPPPGCKPCPGRTSSMQTWYRVVDPETGMNLPKFVACSACVRNIRILMPPHRDTFRWSPLVQERVCDLAVDSPRFVRYLDLLDAAANECEDKGLSAPDNTDFVDYIRRKYGIRDCRRDRLVLSVWHYIPDLPEFSICEDCYDDVVWPLAAAHKPVARMVSRTARLLPGSGPGRCREASCQLYSPRMRTRFREAVLRDDYQYLRSVALKRYDAEQRYRERQQKLLYEESKGYDRDAELRQNAEEWKKWE</sequence>
<dbReference type="GeneID" id="25316837"/>
<dbReference type="AlphaFoldDB" id="A0A0F4YT85"/>
<feature type="region of interest" description="Disordered" evidence="1">
    <location>
        <begin position="61"/>
        <end position="291"/>
    </location>
</feature>
<feature type="region of interest" description="Disordered" evidence="1">
    <location>
        <begin position="1"/>
        <end position="21"/>
    </location>
</feature>
<feature type="compositionally biased region" description="Basic and acidic residues" evidence="1">
    <location>
        <begin position="121"/>
        <end position="130"/>
    </location>
</feature>
<evidence type="ECO:0000313" key="2">
    <source>
        <dbReference type="EMBL" id="KKA21454.1"/>
    </source>
</evidence>
<dbReference type="STRING" id="1408163.A0A0F4YT85"/>
<gene>
    <name evidence="2" type="ORF">T310_4489</name>
</gene>
<feature type="compositionally biased region" description="Low complexity" evidence="1">
    <location>
        <begin position="131"/>
        <end position="146"/>
    </location>
</feature>
<dbReference type="OrthoDB" id="5324692at2759"/>
<dbReference type="EMBL" id="LASV01000183">
    <property type="protein sequence ID" value="KKA21454.1"/>
    <property type="molecule type" value="Genomic_DNA"/>
</dbReference>
<evidence type="ECO:0008006" key="4">
    <source>
        <dbReference type="Google" id="ProtNLM"/>
    </source>
</evidence>